<evidence type="ECO:0000256" key="11">
    <source>
        <dbReference type="ARBA" id="ARBA00023180"/>
    </source>
</evidence>
<dbReference type="PANTHER" id="PTHR48063:SF112">
    <property type="entry name" value="RECEPTOR LIKE PROTEIN 30-LIKE"/>
    <property type="match status" value="1"/>
</dbReference>
<dbReference type="Pfam" id="PF00560">
    <property type="entry name" value="LRR_1"/>
    <property type="match status" value="7"/>
</dbReference>
<dbReference type="Pfam" id="PF08263">
    <property type="entry name" value="LRRNT_2"/>
    <property type="match status" value="1"/>
</dbReference>
<dbReference type="SMART" id="SM00369">
    <property type="entry name" value="LRR_TYP"/>
    <property type="match status" value="9"/>
</dbReference>
<evidence type="ECO:0000256" key="12">
    <source>
        <dbReference type="SAM" id="Phobius"/>
    </source>
</evidence>
<feature type="chain" id="PRO_5012713577" description="Leucine-rich repeat-containing N-terminal plant-type domain-containing protein" evidence="13">
    <location>
        <begin position="30"/>
        <end position="866"/>
    </location>
</feature>
<evidence type="ECO:0000256" key="1">
    <source>
        <dbReference type="ARBA" id="ARBA00004251"/>
    </source>
</evidence>
<evidence type="ECO:0000313" key="16">
    <source>
        <dbReference type="Proteomes" id="UP000197138"/>
    </source>
</evidence>
<gene>
    <name evidence="15" type="ORF">CDL15_Pgr019698</name>
</gene>
<evidence type="ECO:0000256" key="5">
    <source>
        <dbReference type="ARBA" id="ARBA00022692"/>
    </source>
</evidence>
<comment type="similarity">
    <text evidence="2">Belongs to the RLP family.</text>
</comment>
<dbReference type="InterPro" id="IPR003591">
    <property type="entry name" value="Leu-rich_rpt_typical-subtyp"/>
</dbReference>
<comment type="caution">
    <text evidence="15">The sequence shown here is derived from an EMBL/GenBank/DDBJ whole genome shotgun (WGS) entry which is preliminary data.</text>
</comment>
<dbReference type="PRINTS" id="PR00019">
    <property type="entry name" value="LEURICHRPT"/>
</dbReference>
<evidence type="ECO:0000256" key="6">
    <source>
        <dbReference type="ARBA" id="ARBA00022729"/>
    </source>
</evidence>
<proteinExistence type="inferred from homology"/>
<dbReference type="AlphaFoldDB" id="A0A218X6L5"/>
<keyword evidence="3" id="KW-1003">Cell membrane</keyword>
<evidence type="ECO:0000256" key="8">
    <source>
        <dbReference type="ARBA" id="ARBA00022989"/>
    </source>
</evidence>
<feature type="transmembrane region" description="Helical" evidence="12">
    <location>
        <begin position="806"/>
        <end position="829"/>
    </location>
</feature>
<keyword evidence="7" id="KW-0677">Repeat</keyword>
<dbReference type="InterPro" id="IPR013210">
    <property type="entry name" value="LRR_N_plant-typ"/>
</dbReference>
<dbReference type="Gene3D" id="3.80.10.10">
    <property type="entry name" value="Ribonuclease Inhibitor"/>
    <property type="match status" value="3"/>
</dbReference>
<keyword evidence="5 12" id="KW-0812">Transmembrane</keyword>
<dbReference type="InterPro" id="IPR032675">
    <property type="entry name" value="LRR_dom_sf"/>
</dbReference>
<evidence type="ECO:0000256" key="3">
    <source>
        <dbReference type="ARBA" id="ARBA00022475"/>
    </source>
</evidence>
<evidence type="ECO:0000256" key="4">
    <source>
        <dbReference type="ARBA" id="ARBA00022614"/>
    </source>
</evidence>
<protein>
    <recommendedName>
        <fullName evidence="14">Leucine-rich repeat-containing N-terminal plant-type domain-containing protein</fullName>
    </recommendedName>
</protein>
<organism evidence="15 16">
    <name type="scientific">Punica granatum</name>
    <name type="common">Pomegranate</name>
    <dbReference type="NCBI Taxonomy" id="22663"/>
    <lineage>
        <taxon>Eukaryota</taxon>
        <taxon>Viridiplantae</taxon>
        <taxon>Streptophyta</taxon>
        <taxon>Embryophyta</taxon>
        <taxon>Tracheophyta</taxon>
        <taxon>Spermatophyta</taxon>
        <taxon>Magnoliopsida</taxon>
        <taxon>eudicotyledons</taxon>
        <taxon>Gunneridae</taxon>
        <taxon>Pentapetalae</taxon>
        <taxon>rosids</taxon>
        <taxon>malvids</taxon>
        <taxon>Myrtales</taxon>
        <taxon>Lythraceae</taxon>
        <taxon>Punica</taxon>
    </lineage>
</organism>
<dbReference type="Proteomes" id="UP000197138">
    <property type="component" value="Unassembled WGS sequence"/>
</dbReference>
<reference evidence="16" key="1">
    <citation type="journal article" date="2017" name="Plant J.">
        <title>The pomegranate (Punica granatum L.) genome and the genomics of punicalagin biosynthesis.</title>
        <authorList>
            <person name="Qin G."/>
            <person name="Xu C."/>
            <person name="Ming R."/>
            <person name="Tang H."/>
            <person name="Guyot R."/>
            <person name="Kramer E.M."/>
            <person name="Hu Y."/>
            <person name="Yi X."/>
            <person name="Qi Y."/>
            <person name="Xu X."/>
            <person name="Gao Z."/>
            <person name="Pan H."/>
            <person name="Jian J."/>
            <person name="Tian Y."/>
            <person name="Yue Z."/>
            <person name="Xu Y."/>
        </authorList>
    </citation>
    <scope>NUCLEOTIDE SEQUENCE [LARGE SCALE GENOMIC DNA]</scope>
    <source>
        <strain evidence="16">cv. Dabenzi</strain>
    </source>
</reference>
<evidence type="ECO:0000256" key="2">
    <source>
        <dbReference type="ARBA" id="ARBA00009592"/>
    </source>
</evidence>
<keyword evidence="6 13" id="KW-0732">Signal</keyword>
<evidence type="ECO:0000259" key="14">
    <source>
        <dbReference type="Pfam" id="PF08263"/>
    </source>
</evidence>
<keyword evidence="8 12" id="KW-1133">Transmembrane helix</keyword>
<sequence length="866" mass="95717">MGRYRQVPGFVIFGAVLLLIGSSWRCSCGNSSAPLLCRREERDALLEFKQSLESNSSNGFLRSWEGEDCCVWEGLSCDRATGHVIRLEILPQVTITENDPFSYEKWESLQLSDPVVYASELSPSLLRLRYLNHLDLSGLRINGSTLIPAFIGSMKHLSYLNLSNVGFQGVVPPHLGNLTNLEVLDHQALDYYSPYDLFLADSHWISRLVALKYLDLTGVPPVNAQDLMQVLNTLPSLSHFALSRCFAPGDFSISPGLFNSSFLARLQYLDLSRNNLQGPIPTLLRNMTSIRHLDLSNNDLYGSIPIWFSDLNGLAHVDLEGNQLDSIEGGFSFFIRGKCRLRFLSLGDNLLQGEIGRNSSGICAFGLELLSLRGNRYSGETDWLGTLSSLMELNLYGNKLQGPIPRSLERLSSLRRLDLSSNRFTGIIPEGLGQLSRLEILHLSSNSLEGTVSELHFTNLLGLKHLDISNNHLTVELDPDWAPPFRLISIMMGSCRFKTKFPQWIRSQKDAHTLDLSNASISGEMPQWLATDLKLSTLDLSNNFISGRIPNFSSTVESLVLSHNRISGLIPPSIGENPEMDNLYLNDNHLTGPIPASLYVAVNNLHGTIPHCFGSLISMSSSPELNHSRPSGIPITNWDGEPVAEVMKGRELEYTTTLKFMFSLDLSSNNFVGLIPHELTSLTALNSLNLSHNLLSGNIPEKIGDMKWLESLDFSGNQLSGEIPPSISLLTMLSHLNLSDNNLAGKIPKSSQLDSLYVSDHSIYSGNPLLCGDPLLNKCLGQEEAPTPPKIPSKENMGGSDPLDKVTFYGVVMLGFATGFWGAIGILVFKKSWRAAYFTFAEEIANKIYVAASLKVAKLKTRMRGE</sequence>
<keyword evidence="10" id="KW-0675">Receptor</keyword>
<dbReference type="PANTHER" id="PTHR48063">
    <property type="entry name" value="LRR RECEPTOR-LIKE KINASE"/>
    <property type="match status" value="1"/>
</dbReference>
<feature type="signal peptide" evidence="13">
    <location>
        <begin position="1"/>
        <end position="29"/>
    </location>
</feature>
<name>A0A218X6L5_PUNGR</name>
<keyword evidence="9 12" id="KW-0472">Membrane</keyword>
<evidence type="ECO:0000256" key="10">
    <source>
        <dbReference type="ARBA" id="ARBA00023170"/>
    </source>
</evidence>
<evidence type="ECO:0000256" key="13">
    <source>
        <dbReference type="SAM" id="SignalP"/>
    </source>
</evidence>
<dbReference type="SUPFAM" id="SSF52058">
    <property type="entry name" value="L domain-like"/>
    <property type="match status" value="2"/>
</dbReference>
<dbReference type="InterPro" id="IPR046956">
    <property type="entry name" value="RLP23-like"/>
</dbReference>
<dbReference type="EMBL" id="MTKT01002229">
    <property type="protein sequence ID" value="OWM80418.1"/>
    <property type="molecule type" value="Genomic_DNA"/>
</dbReference>
<evidence type="ECO:0000313" key="15">
    <source>
        <dbReference type="EMBL" id="OWM80418.1"/>
    </source>
</evidence>
<keyword evidence="11" id="KW-0325">Glycoprotein</keyword>
<evidence type="ECO:0000256" key="9">
    <source>
        <dbReference type="ARBA" id="ARBA00023136"/>
    </source>
</evidence>
<evidence type="ECO:0000256" key="7">
    <source>
        <dbReference type="ARBA" id="ARBA00022737"/>
    </source>
</evidence>
<comment type="subcellular location">
    <subcellularLocation>
        <location evidence="1">Cell membrane</location>
        <topology evidence="1">Single-pass type I membrane protein</topology>
    </subcellularLocation>
</comment>
<dbReference type="FunFam" id="3.80.10.10:FF:000095">
    <property type="entry name" value="LRR receptor-like serine/threonine-protein kinase GSO1"/>
    <property type="match status" value="2"/>
</dbReference>
<dbReference type="PROSITE" id="PS51450">
    <property type="entry name" value="LRR"/>
    <property type="match status" value="1"/>
</dbReference>
<dbReference type="Pfam" id="PF13855">
    <property type="entry name" value="LRR_8"/>
    <property type="match status" value="2"/>
</dbReference>
<accession>A0A218X6L5</accession>
<feature type="domain" description="Leucine-rich repeat-containing N-terminal plant-type" evidence="14">
    <location>
        <begin position="40"/>
        <end position="78"/>
    </location>
</feature>
<dbReference type="InterPro" id="IPR001611">
    <property type="entry name" value="Leu-rich_rpt"/>
</dbReference>
<keyword evidence="4" id="KW-0433">Leucine-rich repeat</keyword>
<dbReference type="GO" id="GO:0005886">
    <property type="term" value="C:plasma membrane"/>
    <property type="evidence" value="ECO:0007669"/>
    <property type="project" value="UniProtKB-SubCell"/>
</dbReference>